<dbReference type="SUPFAM" id="SSF54001">
    <property type="entry name" value="Cysteine proteinases"/>
    <property type="match status" value="1"/>
</dbReference>
<dbReference type="RefSeq" id="WP_139643397.1">
    <property type="nucleotide sequence ID" value="NZ_BAAAZS010000029.1"/>
</dbReference>
<dbReference type="GO" id="GO:0008234">
    <property type="term" value="F:cysteine-type peptidase activity"/>
    <property type="evidence" value="ECO:0007669"/>
    <property type="project" value="UniProtKB-KW"/>
</dbReference>
<accession>A0A5C4V5I5</accession>
<feature type="signal peptide" evidence="6">
    <location>
        <begin position="1"/>
        <end position="37"/>
    </location>
</feature>
<keyword evidence="9" id="KW-1185">Reference proteome</keyword>
<comment type="caution">
    <text evidence="8">The sequence shown here is derived from an EMBL/GenBank/DDBJ whole genome shotgun (WGS) entry which is preliminary data.</text>
</comment>
<evidence type="ECO:0000256" key="1">
    <source>
        <dbReference type="ARBA" id="ARBA00007074"/>
    </source>
</evidence>
<dbReference type="Gene3D" id="3.90.1720.10">
    <property type="entry name" value="endopeptidase domain like (from Nostoc punctiforme)"/>
    <property type="match status" value="1"/>
</dbReference>
<comment type="similarity">
    <text evidence="1">Belongs to the peptidase C40 family.</text>
</comment>
<keyword evidence="2" id="KW-0645">Protease</keyword>
<dbReference type="InterPro" id="IPR051794">
    <property type="entry name" value="PG_Endopeptidase_C40"/>
</dbReference>
<evidence type="ECO:0000313" key="9">
    <source>
        <dbReference type="Proteomes" id="UP000311713"/>
    </source>
</evidence>
<dbReference type="PANTHER" id="PTHR47359:SF3">
    <property type="entry name" value="NLP_P60 DOMAIN-CONTAINING PROTEIN-RELATED"/>
    <property type="match status" value="1"/>
</dbReference>
<feature type="domain" description="NlpC/P60" evidence="7">
    <location>
        <begin position="233"/>
        <end position="348"/>
    </location>
</feature>
<dbReference type="InterPro" id="IPR038765">
    <property type="entry name" value="Papain-like_cys_pep_sf"/>
</dbReference>
<evidence type="ECO:0000313" key="8">
    <source>
        <dbReference type="EMBL" id="TNM31068.1"/>
    </source>
</evidence>
<dbReference type="GO" id="GO:0006508">
    <property type="term" value="P:proteolysis"/>
    <property type="evidence" value="ECO:0007669"/>
    <property type="project" value="UniProtKB-KW"/>
</dbReference>
<evidence type="ECO:0000256" key="6">
    <source>
        <dbReference type="SAM" id="SignalP"/>
    </source>
</evidence>
<sequence>MASHRRPKQPSRARMTLLGAAASAAATVGVTATSASADPGQSVDDVREEVDDLHHEAEEITEEFNGAQEREEQLQEEISELQDSTARGQERLNELRNGMGSMASAQYRNGGLDPSMQLFLSSDPDDFLDQASALDQMSAKQAEALRLIQDQQRTLDQQREEAGERLAELEDVRATLGEKKDSIQGKLSEAQALLNQLTEEERQEIAAAEQAEAEESERASRSDDRDFSDGTATGRASSALNAAISKLGSPYVWGATGPSSFDCSGLTGWAYNQAGVSLPRVSQDQANAGTRVSQSELAPGDLVFFYPGITHVGIYVGNGQMVHAPSTGGVVEYASLSIMPFQFGVRVA</sequence>
<protein>
    <recommendedName>
        <fullName evidence="7">NlpC/P60 domain-containing protein</fullName>
    </recommendedName>
</protein>
<dbReference type="Gene3D" id="6.10.250.3150">
    <property type="match status" value="1"/>
</dbReference>
<dbReference type="EMBL" id="VDGT01000006">
    <property type="protein sequence ID" value="TNM31068.1"/>
    <property type="molecule type" value="Genomic_DNA"/>
</dbReference>
<dbReference type="Proteomes" id="UP000311713">
    <property type="component" value="Unassembled WGS sequence"/>
</dbReference>
<dbReference type="OrthoDB" id="5177647at2"/>
<proteinExistence type="inferred from homology"/>
<evidence type="ECO:0000256" key="2">
    <source>
        <dbReference type="ARBA" id="ARBA00022670"/>
    </source>
</evidence>
<evidence type="ECO:0000256" key="5">
    <source>
        <dbReference type="SAM" id="MobiDB-lite"/>
    </source>
</evidence>
<feature type="compositionally biased region" description="Basic and acidic residues" evidence="5">
    <location>
        <begin position="216"/>
        <end position="228"/>
    </location>
</feature>
<keyword evidence="3" id="KW-0378">Hydrolase</keyword>
<keyword evidence="6" id="KW-0732">Signal</keyword>
<gene>
    <name evidence="8" type="ORF">FH715_10275</name>
</gene>
<evidence type="ECO:0000256" key="4">
    <source>
        <dbReference type="ARBA" id="ARBA00022807"/>
    </source>
</evidence>
<organism evidence="8 9">
    <name type="scientific">Streptomyces sedi</name>
    <dbReference type="NCBI Taxonomy" id="555059"/>
    <lineage>
        <taxon>Bacteria</taxon>
        <taxon>Bacillati</taxon>
        <taxon>Actinomycetota</taxon>
        <taxon>Actinomycetes</taxon>
        <taxon>Kitasatosporales</taxon>
        <taxon>Streptomycetaceae</taxon>
        <taxon>Streptomyces</taxon>
    </lineage>
</organism>
<evidence type="ECO:0000259" key="7">
    <source>
        <dbReference type="PROSITE" id="PS51935"/>
    </source>
</evidence>
<dbReference type="InterPro" id="IPR000064">
    <property type="entry name" value="NLP_P60_dom"/>
</dbReference>
<dbReference type="PROSITE" id="PS51935">
    <property type="entry name" value="NLPC_P60"/>
    <property type="match status" value="1"/>
</dbReference>
<feature type="chain" id="PRO_5022733664" description="NlpC/P60 domain-containing protein" evidence="6">
    <location>
        <begin position="38"/>
        <end position="348"/>
    </location>
</feature>
<feature type="region of interest" description="Disordered" evidence="5">
    <location>
        <begin position="203"/>
        <end position="233"/>
    </location>
</feature>
<evidence type="ECO:0000256" key="3">
    <source>
        <dbReference type="ARBA" id="ARBA00022801"/>
    </source>
</evidence>
<name>A0A5C4V5I5_9ACTN</name>
<keyword evidence="4" id="KW-0788">Thiol protease</keyword>
<reference evidence="8 9" key="1">
    <citation type="submission" date="2019-06" db="EMBL/GenBank/DDBJ databases">
        <title>Draft genome of Streptomyces sedi sp. JCM16909.</title>
        <authorList>
            <person name="Klykleung N."/>
            <person name="Tanasupawat S."/>
            <person name="Kudo T."/>
            <person name="Yuki M."/>
            <person name="Ohkuma M."/>
        </authorList>
    </citation>
    <scope>NUCLEOTIDE SEQUENCE [LARGE SCALE GENOMIC DNA]</scope>
    <source>
        <strain evidence="8 9">JCM 16909</strain>
    </source>
</reference>
<dbReference type="AlphaFoldDB" id="A0A5C4V5I5"/>
<feature type="region of interest" description="Disordered" evidence="5">
    <location>
        <begin position="63"/>
        <end position="93"/>
    </location>
</feature>
<dbReference type="Pfam" id="PF00877">
    <property type="entry name" value="NLPC_P60"/>
    <property type="match status" value="1"/>
</dbReference>
<dbReference type="PANTHER" id="PTHR47359">
    <property type="entry name" value="PEPTIDOGLYCAN DL-ENDOPEPTIDASE CWLO"/>
    <property type="match status" value="1"/>
</dbReference>